<dbReference type="PROSITE" id="PS51257">
    <property type="entry name" value="PROKAR_LIPOPROTEIN"/>
    <property type="match status" value="1"/>
</dbReference>
<sequence length="124" mass="13763">MKPSSFLLLVLLFGCQTITQINPAERTDAAFITDNTMIADGCEDFVRLAVDKSDTTGIASWRKPTASSLPLYHKAIKEIPALPNSVERAVLIRYMETGKQVELLCGWGSRPKVKEINILAISRR</sequence>
<reference evidence="1 2" key="1">
    <citation type="journal article" date="2010" name="Stand. Genomic Sci.">
        <title>Complete genome sequence of Spirosoma linguale type strain (1).</title>
        <authorList>
            <person name="Lail K."/>
            <person name="Sikorski J."/>
            <person name="Saunders E."/>
            <person name="Lapidus A."/>
            <person name="Glavina Del Rio T."/>
            <person name="Copeland A."/>
            <person name="Tice H."/>
            <person name="Cheng J.-F."/>
            <person name="Lucas S."/>
            <person name="Nolan M."/>
            <person name="Bruce D."/>
            <person name="Goodwin L."/>
            <person name="Pitluck S."/>
            <person name="Ivanova N."/>
            <person name="Mavromatis K."/>
            <person name="Ovchinnikova G."/>
            <person name="Pati A."/>
            <person name="Chen A."/>
            <person name="Palaniappan K."/>
            <person name="Land M."/>
            <person name="Hauser L."/>
            <person name="Chang Y.-J."/>
            <person name="Jeffries C.D."/>
            <person name="Chain P."/>
            <person name="Brettin T."/>
            <person name="Detter J.C."/>
            <person name="Schuetze A."/>
            <person name="Rohde M."/>
            <person name="Tindall B.J."/>
            <person name="Goeker M."/>
            <person name="Bristow J."/>
            <person name="Eisen J.A."/>
            <person name="Markowitz V."/>
            <person name="Hugenholtz P."/>
            <person name="Kyrpides N.C."/>
            <person name="Klenk H.-P."/>
            <person name="Chen F."/>
        </authorList>
    </citation>
    <scope>NUCLEOTIDE SEQUENCE [LARGE SCALE GENOMIC DNA]</scope>
    <source>
        <strain evidence="2">ATCC 33905 / DSM 74 / LMG 10896 / Claus 1</strain>
    </source>
</reference>
<keyword evidence="2" id="KW-1185">Reference proteome</keyword>
<evidence type="ECO:0000313" key="2">
    <source>
        <dbReference type="Proteomes" id="UP000002028"/>
    </source>
</evidence>
<dbReference type="HOGENOM" id="CLU_2023464_0_0_10"/>
<gene>
    <name evidence="1" type="ordered locus">Slin_1458</name>
</gene>
<protein>
    <recommendedName>
        <fullName evidence="3">Lipoprotein</fullName>
    </recommendedName>
</protein>
<accession>D2QN24</accession>
<proteinExistence type="predicted"/>
<dbReference type="AlphaFoldDB" id="D2QN24"/>
<name>D2QN24_SPILD</name>
<dbReference type="STRING" id="504472.Slin_1458"/>
<organism evidence="1 2">
    <name type="scientific">Spirosoma linguale (strain ATCC 33905 / DSM 74 / LMG 10896 / Claus 1)</name>
    <dbReference type="NCBI Taxonomy" id="504472"/>
    <lineage>
        <taxon>Bacteria</taxon>
        <taxon>Pseudomonadati</taxon>
        <taxon>Bacteroidota</taxon>
        <taxon>Cytophagia</taxon>
        <taxon>Cytophagales</taxon>
        <taxon>Cytophagaceae</taxon>
        <taxon>Spirosoma</taxon>
    </lineage>
</organism>
<evidence type="ECO:0000313" key="1">
    <source>
        <dbReference type="EMBL" id="ADB37508.1"/>
    </source>
</evidence>
<dbReference type="eggNOG" id="ENOG50334QR">
    <property type="taxonomic scope" value="Bacteria"/>
</dbReference>
<dbReference type="Proteomes" id="UP000002028">
    <property type="component" value="Chromosome"/>
</dbReference>
<dbReference type="KEGG" id="sli:Slin_1458"/>
<dbReference type="EMBL" id="CP001769">
    <property type="protein sequence ID" value="ADB37508.1"/>
    <property type="molecule type" value="Genomic_DNA"/>
</dbReference>
<dbReference type="RefSeq" id="WP_012926059.1">
    <property type="nucleotide sequence ID" value="NC_013730.1"/>
</dbReference>
<evidence type="ECO:0008006" key="3">
    <source>
        <dbReference type="Google" id="ProtNLM"/>
    </source>
</evidence>